<gene>
    <name evidence="1" type="ORF">DEO72_LG5g1516</name>
</gene>
<dbReference type="EMBL" id="CP039349">
    <property type="protein sequence ID" value="QCD93441.1"/>
    <property type="molecule type" value="Genomic_DNA"/>
</dbReference>
<dbReference type="Proteomes" id="UP000501690">
    <property type="component" value="Linkage Group LG5"/>
</dbReference>
<evidence type="ECO:0000313" key="1">
    <source>
        <dbReference type="EMBL" id="QCD93441.1"/>
    </source>
</evidence>
<name>A0A4D6LYL2_VIGUN</name>
<proteinExistence type="predicted"/>
<accession>A0A4D6LYL2</accession>
<reference evidence="1 2" key="1">
    <citation type="submission" date="2019-04" db="EMBL/GenBank/DDBJ databases">
        <title>An improved genome assembly and genetic linkage map for asparagus bean, Vigna unguiculata ssp. sesquipedialis.</title>
        <authorList>
            <person name="Xia Q."/>
            <person name="Zhang R."/>
            <person name="Dong Y."/>
        </authorList>
    </citation>
    <scope>NUCLEOTIDE SEQUENCE [LARGE SCALE GENOMIC DNA]</scope>
    <source>
        <tissue evidence="1">Leaf</tissue>
    </source>
</reference>
<evidence type="ECO:0000313" key="2">
    <source>
        <dbReference type="Proteomes" id="UP000501690"/>
    </source>
</evidence>
<dbReference type="AlphaFoldDB" id="A0A4D6LYL2"/>
<organism evidence="1 2">
    <name type="scientific">Vigna unguiculata</name>
    <name type="common">Cowpea</name>
    <dbReference type="NCBI Taxonomy" id="3917"/>
    <lineage>
        <taxon>Eukaryota</taxon>
        <taxon>Viridiplantae</taxon>
        <taxon>Streptophyta</taxon>
        <taxon>Embryophyta</taxon>
        <taxon>Tracheophyta</taxon>
        <taxon>Spermatophyta</taxon>
        <taxon>Magnoliopsida</taxon>
        <taxon>eudicotyledons</taxon>
        <taxon>Gunneridae</taxon>
        <taxon>Pentapetalae</taxon>
        <taxon>rosids</taxon>
        <taxon>fabids</taxon>
        <taxon>Fabales</taxon>
        <taxon>Fabaceae</taxon>
        <taxon>Papilionoideae</taxon>
        <taxon>50 kb inversion clade</taxon>
        <taxon>NPAAA clade</taxon>
        <taxon>indigoferoid/millettioid clade</taxon>
        <taxon>Phaseoleae</taxon>
        <taxon>Vigna</taxon>
    </lineage>
</organism>
<keyword evidence="2" id="KW-1185">Reference proteome</keyword>
<sequence length="89" mass="9997">MADALWRSFAEVVAVHGGRNWCLKTGAAVTEQASRRRGADSGEDRRSLPWLLVRKWWLPTWCSGVRWPARLVAAAVWRVVGKLGLGFHV</sequence>
<protein>
    <submittedName>
        <fullName evidence="1">Uncharacterized protein</fullName>
    </submittedName>
</protein>